<gene>
    <name evidence="11" type="primary">cyaA_3</name>
    <name evidence="11" type="ORF">SAMEA1982600_04541</name>
</gene>
<dbReference type="Gene3D" id="3.40.50.200">
    <property type="entry name" value="Peptidase S8/S53 domain"/>
    <property type="match status" value="1"/>
</dbReference>
<feature type="active site" description="Charge relay system" evidence="7">
    <location>
        <position position="1539"/>
    </location>
</feature>
<dbReference type="InterPro" id="IPR001343">
    <property type="entry name" value="Hemolysn_Ca-bd"/>
</dbReference>
<dbReference type="PANTHER" id="PTHR38340:SF1">
    <property type="entry name" value="S-LAYER PROTEIN"/>
    <property type="match status" value="1"/>
</dbReference>
<evidence type="ECO:0000259" key="10">
    <source>
        <dbReference type="PROSITE" id="PS51829"/>
    </source>
</evidence>
<dbReference type="GO" id="GO:0005509">
    <property type="term" value="F:calcium ion binding"/>
    <property type="evidence" value="ECO:0007669"/>
    <property type="project" value="InterPro"/>
</dbReference>
<dbReference type="InterPro" id="IPR010566">
    <property type="entry name" value="Haemolys_ca-bd"/>
</dbReference>
<feature type="coiled-coil region" evidence="8">
    <location>
        <begin position="245"/>
        <end position="272"/>
    </location>
</feature>
<evidence type="ECO:0000256" key="9">
    <source>
        <dbReference type="SAM" id="MobiDB-lite"/>
    </source>
</evidence>
<keyword evidence="6" id="KW-0106">Calcium</keyword>
<evidence type="ECO:0000313" key="11">
    <source>
        <dbReference type="EMBL" id="SAI54790.1"/>
    </source>
</evidence>
<dbReference type="InterPro" id="IPR002884">
    <property type="entry name" value="P_dom"/>
</dbReference>
<sequence>MARAVMERHHVLQQNVGEASPVLELLIKANLYEVDAKENLLFLPRNQDISRAAGVPMHETNHKPIELAQRAIFDKFGARVTPSGMTYADLMATADANLSAAERALKPQVFSQAQQLALDVRDYTNKAIVNGDLVLTARDQKYAALSPAAAATQWQADIDRMFGSGPGGFDTGRQNLAAFRAETAAISASGGDPRWRVFNTQQKLDNLLATAKSKNIQLFGTTHAFPADLDAFARSRGLTTSGASASQLKAMLSSQQQNLQKISNEIDGARLARGVLSVGGKALDRAIATSDFTVNYQKARQEGQTVWQADVAAGKQFLHDAAIGLLVVGGTAALVAVGVPALTAGAIVAGVGIVGAVVDSAWEYAGAPLVRMAGSLSDADFSQALKDLEAVHAGILKWTQEEVIPFLKNVQFNAAAFASDPEGYLKALGQSVWNATRQGLSERWRAGGTMVEENISALDAAVHANLLNPLGREVHGLVQGFGDTVGELSTGVQDLTNRVSSLLDPVLATTPRNGTMLDVATDTQTMQPPNLVLGSSSAGQGLVQAGAGYAVTMPERYVNLDGMPYVSPGNVATGGTRPGNNSLNDLSGQLAGLRAHVQQTMAVESDGQIQLIKAPNSFRSDVVTFRGMQIEATVYFDAQGQWIGFTPKAGQGSITKADGTVVQLDPGVTILLGDNRVGSDGGLSAYQWVSISAESMEQALVSQQAANQSPYLDPVTLDAGNDGVSLGALPVKFDLDADGVPEYVRWTSPTDPLLVMDRNFDGRISTGAELFSLTAGAGGRPTLGSLDTNADGKLDEEDSHWSDLKVWVDRNQDAYASDGELTTLADLGIRSIDLRPVTGTVAGQAGIKGVVATYADGSRRTLWDVPLETTAAAVSSSRSTYTQDIDRVTLNGQSALVAKSLHGVRLDLNGSGATQAQGQAGNDTLIGAATNDWLIGGAGSDTFSGGAGNDLLVIDADDLQANINGGTGIDTVLIADDRGVTLNLYQANVEVVYGGYGSDVLVGGGADNYFIEGAAGNDYFRGGSADDALSGDDGDDTIYGGDGDDLIRGGRGNDQLFGGNGGDVIDGGAGDDIIDAGAGNDVISASAGRDVIDGGAGIDLIELSGALSDYRFVRTANGGYQITDSVADRDGTMVLTNVEKFSFKTGTSTTTLDFGLDAPLAVDDRISVAQAGTISVAASSLLANDLDFQHLDAAQLSISWVGDAVGGTVTLSSDRKTITFTRKPGFSGPIEFSYRVKDAQGNTAPVIANAADPSVAGQMKARVMMVPAGAPADPDYVKQWYLGAIGAPTAWNYGYTGKGIGVLVLEPGGPFAVDRQVANLNHADLVANKSAYFKDTVDHALHATQVAGVIGAARNGIGGVGVAYDVTLDAKSFIPFSNPTSTVAAFRADLMTMSYYDVVNNSWGQSNPDQFGWYAALSAGDLAITLQTEAEFTAQRTAATLGRGGLGTVMVYAAGNDRAKGYDAGLSTLATNEYTITVGGVNLIGDVGGSSQPAKPFSQRGANVLVSAPASNIVTTGLKVETPNGESIGTESSETQGTSFATPIVAGIAALMLQANAKLTYRDVQTILALTATRNMGAGANAATAWLNNGNRDWNGVGMHYSHDFGFGMVDAAAAVRMAETWVSNKEGAQYSAAVAASAEPLADMGSRVLTFAVEQHLGAEQVLLHLNVGHTRWSDLVVTLVSPSGTRSVLLDRAGLASGIRNPMGATTLDVDLMSVHFRGEDVAGQWQLIVEDKAAGNAGVGRINATLQVVGSGQGEVRRYVLTDEYSGGWTVPSQDNVSELNASAVTGAVQIDLSGVTASRVNGNAIFVNAGIDRVVGTDGNDTLTGGSGDDALVGGRGNDILKGGAGKDRLEGGQGSDTLDGGDDKDLLIGGAGDTLTGGKDADIFVIEDDGTALTTITDFSAAAGDMLAIRAETRIAFENIGQSLQAGGLMVTYSGKTGQHSVWLQGVTQALTADRLSWLSSDGTIKLNPTSGAVTSKNVIYVSAIPSIAHKKPYSKGGMLVTDHGVYFSGVLSGGALSSAQIRNVSYNPVLRQEKVDGQIVNRYEVDGEGYTLEELSRFFEIDAVKWGPQGTAGDDLMLVGTSAINPVGLSAEWARALANTPRLFSAGEGNDEVIGDDSKEIMFGGKGDDVLTGNGGDDVLSGDEGADLLYGGAGNDTLSGGDGDDMLDGGAGNDVMMGGNGDDTLRGLSGQDLMEGGNGDDILLGATTTGASAVIRDGVFMWRSLQYSTSDVSTMRGGAGNDTLTGTGLLSGDDGNDSITGSGVLDGGAGNDVLTSYGGTLIGGSGADRFVFTSGFKTSGIEDLESQDTVEFLDAAALTFTVGTTYSVIDANNFSARIALINADGRRVDFQVPYAFTVDRLAAGNIELVPANIVFQGGNRASLLLTGKSLTQSADVVVQEKLGATSFNTLGGDDIVYARVNRGLTINTGDGNDTVFALAGGDRIDAGAGNDRIEMLNGSATTAVDTLIGGAGNDTIRAGNNGAILYGDDVAGTLSGDDTLIGGAGSDTLYGGGGADVLDGGGLGNDTFYGGAGNDTLRGGTGRDIMDGGADDDVLTGGAGDDDLYGGSGIDSLQGGDGNDKLYGGDGDDTLIGGDGNDELRGDAGNDILAGGNGADTLYGGAGNDTLNGGAGNNILYGDDGDDLLNGGDYNDDLYGGAGNDTLIGGDGVNLYDGGAGNDLIIARSGVDTIRVSATSGHDTVWALSAVDTIDFTNVALSSVTFDLHHEVEGTIKWGANSLTLKDYSDNTTLRFANGVTKKLADFEPDDGIVPTDFGWVAVYDTGLIGDKTKLSAYAGTPYDDHLFGGPILASEAAYWYVVGREGNDNLAGGASGALLDGGAGDDKYLGTNGITIVRGSYQDDGQDTLVMPAGQTADTLVFSRIANPLERIDYGMGGEPPRNGLTELQWYLQQTRDPFQIGYSQGYHALNPLRAFNTLRIQSRDGKVTVDIVGYFDSGIKQADVRNVSFTSLVDDQGKPLVFDLAQIVQSKGRMVRIDPDAQMSFYGGTYSTGNAYQNYALNQLFNLDKSRDSSMVSGSEAGEYIEGRISYTYTNKKQLPPDSPYYYYNYGQSQFDLTASAGVNGYLPGDMIQQNTTLYSIGLADVLLGHGGNDVLWGGGAYVDRRNLYTGTYERDSSASAPNQTWSSGMGTSQTLFGMNGSSQLIGATAADAYLLRDFLNGGDGDDTYIYRRGDGGMTVMRLSGDVYAGARGTDRLVMEGYKSSDVNIIYGTGGAGAIIITGKVPGYLAADVTVQAGANGEWQVDFIQFDDVTINVRAAAPVFAAAPASGDMPADTRNLEAGLRESDVQIGTANADTFVLTGYAYARGREGADSYVFNRDTIDFAVVRMDKGDTVYELTSPTSGLTRYNALNLMTRPDSRQLTSIGYLDPTRIVDGRFTLDAWVPVSAGNDLGTDLLVTFQTTLPDGSIRNSYLVLADVMNPTTGVFYDPMLAERYSTTLAPNPSWENGGFGVRTTYATMGNDTIQGASQTGNVIYGRGGNDTISAGVLSRVEFYGGTGNDRLTGGSYDDILDGGDGDDILSGGAGDDTLISGKGVDTLIGGVGDDLYVLDVSDGLGSGTRLFEGVDQGNDTIRAPFDVDLKDYPNFENVELTGSQAFTAIGTDVANRLAGNGMGSTLIGHAGDDVYVVLGPDAVIEQAGEGYDRIETGLSVLQLAANVEVLVSLGKGLIMAGNELDNEIYGDAGDNMMRGLAGNDLLSGGDGDDTLDGGKGNDVLYGGGGNDTYLLRRGDGQDIIVNGLERRRTAKAGTLVLDNDVGSRQLWFRRAGNDLVVQVLGASDSVTVKDWYVQKSFQLERVRAGDGVDLYQIDVLAQAMAAYQAANPGFDTATATEIPNVSALNTALANAAVAVPEPIVLPPSGTPVADTMTGGAGDDIFYVDHAGDKINEKTDEGIDTVYLSLSTYYSTPWNVERVRILNPNGASVQAGTGLTSIVYAGDGDDVISGYSGFVSYEYAKSAVRVELDDYYTNTDTTGGSGRDIIQNIPNIIGSGYNDTIIGDSKANIIDGAGGADRMEGGAGDDTYYVDNAGDVVIEDAGQGNDTVYSYIGRYTLGANVENGYIMHPGAANMTGNALDNVIYASAGDNVIDGGLGKDTVSYQGMGSSVTVSLDAQAVQDTGGSGWDRLLGIENLTGSAYNDVLTGNAGANVLDGGAGADRMTGGAGDDTYYVDSAGDIVVELAGQGTDFVLTTLASYTLGANVENLRLLAAGPANGYGNALNNVFYAGQGANVLDGAGGVDTVSYQYVTSKVVVDLSKTGPQATKSGGQDTLISIENVTGSNSADTLTGTDGDNIIDGGGSWDTMSGGLGNDTYYVDNISDKIIENAGGGIDTVITTVGYSLTFLYQVENITAIGLAAINISGNGMANRMVGNAAANVIDGEGGADIMIGGDGNDTYVVDDAGDIIIELADEGTDTVNTTASSYTLSDNIENIRIVATGAAAVTGNALANLIFAGSGDNVMDGGGGTDTVNYLSATAGITLNLSLTTAQATGGSGTDTVRNIENVTGTRFDDVLTGNAANNVLIGGLGNDTLSGGAGNDILTGALGNDTYLLNRGDGSDVINDLDISPGNLDVARFGAGIAADQLWFSKVDDDLQISIIGTSDTFTVSNWYLSGNYHIEQFRTQAGQVLLDTDVQNLVTAMAAFSPPAAGQTAMPQAYRTALAPVIAANWH</sequence>
<dbReference type="InterPro" id="IPR018511">
    <property type="entry name" value="Hemolysin-typ_Ca-bd_CS"/>
</dbReference>
<comment type="subcellular location">
    <subcellularLocation>
        <location evidence="1">Secreted</location>
    </subcellularLocation>
</comment>
<feature type="active site" description="Charge relay system" evidence="7">
    <location>
        <position position="1314"/>
    </location>
</feature>
<protein>
    <submittedName>
        <fullName evidence="11">Bifunctional hemolysin-adenylate cyclase</fullName>
    </submittedName>
</protein>
<feature type="active site" description="Charge relay system" evidence="7">
    <location>
        <position position="1342"/>
    </location>
</feature>
<name>A0A157R9V0_9BORD</name>
<accession>A0A157R9V0</accession>
<evidence type="ECO:0000256" key="7">
    <source>
        <dbReference type="PROSITE-ProRule" id="PRU01240"/>
    </source>
</evidence>
<dbReference type="GO" id="GO:0004252">
    <property type="term" value="F:serine-type endopeptidase activity"/>
    <property type="evidence" value="ECO:0007669"/>
    <property type="project" value="UniProtKB-UniRule"/>
</dbReference>
<evidence type="ECO:0000256" key="6">
    <source>
        <dbReference type="ARBA" id="ARBA00022837"/>
    </source>
</evidence>
<feature type="region of interest" description="Disordered" evidence="9">
    <location>
        <begin position="1847"/>
        <end position="1868"/>
    </location>
</feature>
<keyword evidence="2" id="KW-0964">Secreted</keyword>
<dbReference type="Gene3D" id="2.150.10.10">
    <property type="entry name" value="Serralysin-like metalloprotease, C-terminal"/>
    <property type="match status" value="17"/>
</dbReference>
<dbReference type="OrthoDB" id="6091599at2"/>
<keyword evidence="3 7" id="KW-0645">Protease</keyword>
<dbReference type="InterPro" id="IPR008979">
    <property type="entry name" value="Galactose-bd-like_sf"/>
</dbReference>
<evidence type="ECO:0000256" key="3">
    <source>
        <dbReference type="ARBA" id="ARBA00022670"/>
    </source>
</evidence>
<dbReference type="SUPFAM" id="SSF51120">
    <property type="entry name" value="beta-Roll"/>
    <property type="match status" value="16"/>
</dbReference>
<evidence type="ECO:0000256" key="8">
    <source>
        <dbReference type="SAM" id="Coils"/>
    </source>
</evidence>
<feature type="domain" description="P/Homo B" evidence="10">
    <location>
        <begin position="1625"/>
        <end position="1757"/>
    </location>
</feature>
<dbReference type="Proteomes" id="UP000077037">
    <property type="component" value="Unassembled WGS sequence"/>
</dbReference>
<dbReference type="InterPro" id="IPR023828">
    <property type="entry name" value="Peptidase_S8_Ser-AS"/>
</dbReference>
<dbReference type="PRINTS" id="PR00313">
    <property type="entry name" value="CABNDNGRPT"/>
</dbReference>
<keyword evidence="4 7" id="KW-0378">Hydrolase</keyword>
<evidence type="ECO:0000256" key="2">
    <source>
        <dbReference type="ARBA" id="ARBA00022525"/>
    </source>
</evidence>
<evidence type="ECO:0000256" key="4">
    <source>
        <dbReference type="ARBA" id="ARBA00022801"/>
    </source>
</evidence>
<proteinExistence type="inferred from homology"/>
<dbReference type="PROSITE" id="PS51829">
    <property type="entry name" value="P_HOMO_B"/>
    <property type="match status" value="1"/>
</dbReference>
<dbReference type="GO" id="GO:0005576">
    <property type="term" value="C:extracellular region"/>
    <property type="evidence" value="ECO:0007669"/>
    <property type="project" value="UniProtKB-SubCell"/>
</dbReference>
<dbReference type="GO" id="GO:0006508">
    <property type="term" value="P:proteolysis"/>
    <property type="evidence" value="ECO:0007669"/>
    <property type="project" value="UniProtKB-KW"/>
</dbReference>
<keyword evidence="5 7" id="KW-0720">Serine protease</keyword>
<dbReference type="SUPFAM" id="SSF49785">
    <property type="entry name" value="Galactose-binding domain-like"/>
    <property type="match status" value="1"/>
</dbReference>
<keyword evidence="8" id="KW-0175">Coiled coil</keyword>
<dbReference type="InterPro" id="IPR036852">
    <property type="entry name" value="Peptidase_S8/S53_dom_sf"/>
</dbReference>
<dbReference type="Pfam" id="PF17963">
    <property type="entry name" value="Big_9"/>
    <property type="match status" value="1"/>
</dbReference>
<dbReference type="PANTHER" id="PTHR38340">
    <property type="entry name" value="S-LAYER PROTEIN"/>
    <property type="match status" value="1"/>
</dbReference>
<dbReference type="SUPFAM" id="SSF52743">
    <property type="entry name" value="Subtilisin-like"/>
    <property type="match status" value="1"/>
</dbReference>
<comment type="similarity">
    <text evidence="7">Belongs to the peptidase S8 family.</text>
</comment>
<dbReference type="InterPro" id="IPR011049">
    <property type="entry name" value="Serralysin-like_metalloprot_C"/>
</dbReference>
<evidence type="ECO:0000313" key="12">
    <source>
        <dbReference type="Proteomes" id="UP000077037"/>
    </source>
</evidence>
<reference evidence="11 12" key="1">
    <citation type="submission" date="2016-03" db="EMBL/GenBank/DDBJ databases">
        <authorList>
            <consortium name="Pathogen Informatics"/>
        </authorList>
    </citation>
    <scope>NUCLEOTIDE SEQUENCE [LARGE SCALE GENOMIC DNA]</scope>
    <source>
        <strain evidence="11 12">NCTC13364</strain>
    </source>
</reference>
<dbReference type="Pfam" id="PF00353">
    <property type="entry name" value="HemolysinCabind"/>
    <property type="match status" value="28"/>
</dbReference>
<dbReference type="EMBL" id="FKBS01000029">
    <property type="protein sequence ID" value="SAI54790.1"/>
    <property type="molecule type" value="Genomic_DNA"/>
</dbReference>
<dbReference type="PROSITE" id="PS00138">
    <property type="entry name" value="SUBTILASE_SER"/>
    <property type="match status" value="1"/>
</dbReference>
<dbReference type="Pfam" id="PF01483">
    <property type="entry name" value="P_proprotein"/>
    <property type="match status" value="1"/>
</dbReference>
<dbReference type="PROSITE" id="PS00330">
    <property type="entry name" value="HEMOLYSIN_CALCIUM"/>
    <property type="match status" value="15"/>
</dbReference>
<dbReference type="Pfam" id="PF06594">
    <property type="entry name" value="HCBP_related"/>
    <property type="match status" value="2"/>
</dbReference>
<dbReference type="PROSITE" id="PS51892">
    <property type="entry name" value="SUBTILASE"/>
    <property type="match status" value="1"/>
</dbReference>
<evidence type="ECO:0000256" key="5">
    <source>
        <dbReference type="ARBA" id="ARBA00022825"/>
    </source>
</evidence>
<dbReference type="InterPro" id="IPR000209">
    <property type="entry name" value="Peptidase_S8/S53_dom"/>
</dbReference>
<dbReference type="InterPro" id="IPR050557">
    <property type="entry name" value="RTX_toxin/Mannuronan_C5-epim"/>
</dbReference>
<dbReference type="Pfam" id="PF00082">
    <property type="entry name" value="Peptidase_S8"/>
    <property type="match status" value="1"/>
</dbReference>
<evidence type="ECO:0000256" key="1">
    <source>
        <dbReference type="ARBA" id="ARBA00004613"/>
    </source>
</evidence>
<organism evidence="11 12">
    <name type="scientific">Bordetella ansorpii</name>
    <dbReference type="NCBI Taxonomy" id="288768"/>
    <lineage>
        <taxon>Bacteria</taxon>
        <taxon>Pseudomonadati</taxon>
        <taxon>Pseudomonadota</taxon>
        <taxon>Betaproteobacteria</taxon>
        <taxon>Burkholderiales</taxon>
        <taxon>Alcaligenaceae</taxon>
        <taxon>Bordetella</taxon>
    </lineage>
</organism>
<dbReference type="Gene3D" id="2.60.120.260">
    <property type="entry name" value="Galactose-binding domain-like"/>
    <property type="match status" value="1"/>
</dbReference>